<dbReference type="InterPro" id="IPR013346">
    <property type="entry name" value="NrdE_NrdA_C"/>
</dbReference>
<feature type="domain" description="Ribonucleotide reductase large subunit" evidence="8">
    <location>
        <begin position="664"/>
        <end position="686"/>
    </location>
</feature>
<comment type="caution">
    <text evidence="9">The sequence shown here is derived from an EMBL/GenBank/DDBJ whole genome shotgun (WGS) entry which is preliminary data.</text>
</comment>
<dbReference type="SUPFAM" id="SSF48168">
    <property type="entry name" value="R1 subunit of ribonucleotide reductase, N-terminal domain"/>
    <property type="match status" value="1"/>
</dbReference>
<evidence type="ECO:0000313" key="10">
    <source>
        <dbReference type="Proteomes" id="UP000244016"/>
    </source>
</evidence>
<evidence type="ECO:0000313" key="9">
    <source>
        <dbReference type="EMBL" id="PTQ52014.1"/>
    </source>
</evidence>
<dbReference type="InterPro" id="IPR008926">
    <property type="entry name" value="RNR_R1-su_N"/>
</dbReference>
<evidence type="ECO:0000256" key="7">
    <source>
        <dbReference type="SAM" id="MobiDB-lite"/>
    </source>
</evidence>
<dbReference type="UniPathway" id="UPA00326"/>
<reference evidence="9 10" key="1">
    <citation type="submission" date="2017-08" db="EMBL/GenBank/DDBJ databases">
        <title>Burning lignite coal seam in the remote Altai Mountains harbors a hydrogen-driven thermophilic microbial community.</title>
        <authorList>
            <person name="Kadnikov V.V."/>
            <person name="Mardanov A.V."/>
            <person name="Ivasenko D."/>
            <person name="Beletsky A.V."/>
            <person name="Karnachuk O.V."/>
            <person name="Ravin N.V."/>
        </authorList>
    </citation>
    <scope>NUCLEOTIDE SEQUENCE [LARGE SCALE GENOMIC DNA]</scope>
    <source>
        <strain evidence="9">AL31</strain>
    </source>
</reference>
<comment type="function">
    <text evidence="6">Provides the precursors necessary for DNA synthesis. Catalyzes the biosynthesis of deoxyribonucleotides from the corresponding ribonucleotides.</text>
</comment>
<comment type="catalytic activity">
    <reaction evidence="5 6">
        <text>a 2'-deoxyribonucleoside 5'-diphosphate + [thioredoxin]-disulfide + H2O = a ribonucleoside 5'-diphosphate + [thioredoxin]-dithiol</text>
        <dbReference type="Rhea" id="RHEA:23252"/>
        <dbReference type="Rhea" id="RHEA-COMP:10698"/>
        <dbReference type="Rhea" id="RHEA-COMP:10700"/>
        <dbReference type="ChEBI" id="CHEBI:15377"/>
        <dbReference type="ChEBI" id="CHEBI:29950"/>
        <dbReference type="ChEBI" id="CHEBI:50058"/>
        <dbReference type="ChEBI" id="CHEBI:57930"/>
        <dbReference type="ChEBI" id="CHEBI:73316"/>
        <dbReference type="EC" id="1.17.4.1"/>
    </reaction>
</comment>
<name>A0A2T5G745_9BACL</name>
<dbReference type="GO" id="GO:0005524">
    <property type="term" value="F:ATP binding"/>
    <property type="evidence" value="ECO:0007669"/>
    <property type="project" value="InterPro"/>
</dbReference>
<protein>
    <recommendedName>
        <fullName evidence="2 6">Ribonucleoside-diphosphate reductase</fullName>
        <ecNumber evidence="2 6">1.17.4.1</ecNumber>
    </recommendedName>
</protein>
<dbReference type="GO" id="GO:0004748">
    <property type="term" value="F:ribonucleoside-diphosphate reductase activity, thioredoxin disulfide as acceptor"/>
    <property type="evidence" value="ECO:0007669"/>
    <property type="project" value="UniProtKB-EC"/>
</dbReference>
<dbReference type="EMBL" id="PEBW01000003">
    <property type="protein sequence ID" value="PTQ52014.1"/>
    <property type="molecule type" value="Genomic_DNA"/>
</dbReference>
<keyword evidence="4 6" id="KW-0215">Deoxyribonucleotide synthesis</keyword>
<organism evidence="9 10">
    <name type="scientific">Brockia lithotrophica</name>
    <dbReference type="NCBI Taxonomy" id="933949"/>
    <lineage>
        <taxon>Bacteria</taxon>
        <taxon>Bacillati</taxon>
        <taxon>Bacillota</taxon>
        <taxon>Bacilli</taxon>
        <taxon>Bacillales</taxon>
        <taxon>Bacillales Family X. Incertae Sedis</taxon>
        <taxon>Brockia</taxon>
    </lineage>
</organism>
<evidence type="ECO:0000256" key="2">
    <source>
        <dbReference type="ARBA" id="ARBA00012274"/>
    </source>
</evidence>
<dbReference type="PANTHER" id="PTHR11573">
    <property type="entry name" value="RIBONUCLEOSIDE-DIPHOSPHATE REDUCTASE LARGE CHAIN"/>
    <property type="match status" value="1"/>
</dbReference>
<proteinExistence type="inferred from homology"/>
<comment type="similarity">
    <text evidence="1 6">Belongs to the ribonucleoside diphosphate reductase large chain family.</text>
</comment>
<feature type="region of interest" description="Disordered" evidence="7">
    <location>
        <begin position="1"/>
        <end position="35"/>
    </location>
</feature>
<dbReference type="PRINTS" id="PR01183">
    <property type="entry name" value="RIBORDTASEM1"/>
</dbReference>
<evidence type="ECO:0000256" key="3">
    <source>
        <dbReference type="ARBA" id="ARBA00023002"/>
    </source>
</evidence>
<dbReference type="CDD" id="cd01679">
    <property type="entry name" value="RNR_I"/>
    <property type="match status" value="1"/>
</dbReference>
<dbReference type="NCBIfam" id="TIGR02506">
    <property type="entry name" value="NrdE_NrdA"/>
    <property type="match status" value="1"/>
</dbReference>
<evidence type="ECO:0000256" key="6">
    <source>
        <dbReference type="RuleBase" id="RU003410"/>
    </source>
</evidence>
<dbReference type="GO" id="GO:0005971">
    <property type="term" value="C:ribonucleoside-diphosphate reductase complex"/>
    <property type="evidence" value="ECO:0007669"/>
    <property type="project" value="TreeGrafter"/>
</dbReference>
<dbReference type="SUPFAM" id="SSF51998">
    <property type="entry name" value="PFL-like glycyl radical enzymes"/>
    <property type="match status" value="1"/>
</dbReference>
<evidence type="ECO:0000256" key="1">
    <source>
        <dbReference type="ARBA" id="ARBA00010406"/>
    </source>
</evidence>
<dbReference type="Pfam" id="PF02867">
    <property type="entry name" value="Ribonuc_red_lgC"/>
    <property type="match status" value="1"/>
</dbReference>
<dbReference type="EC" id="1.17.4.1" evidence="2 6"/>
<dbReference type="Proteomes" id="UP000244016">
    <property type="component" value="Unassembled WGS sequence"/>
</dbReference>
<dbReference type="InterPro" id="IPR013509">
    <property type="entry name" value="RNR_lsu_N"/>
</dbReference>
<evidence type="ECO:0000256" key="5">
    <source>
        <dbReference type="ARBA" id="ARBA00047754"/>
    </source>
</evidence>
<evidence type="ECO:0000256" key="4">
    <source>
        <dbReference type="ARBA" id="ARBA00023116"/>
    </source>
</evidence>
<dbReference type="PROSITE" id="PS00089">
    <property type="entry name" value="RIBORED_LARGE"/>
    <property type="match status" value="1"/>
</dbReference>
<gene>
    <name evidence="9" type="ORF">BLITH_0981</name>
</gene>
<sequence>MGTSTDIDGRTRKNPTYRTNGPPRHPGGEPVGRRRGREMAYTAPTNSGTGVTPAAPLSEAQLLREIQEVLSRFSHLDGTRFLERTLRAVRQDPEHDPYDYAVRNALDEIRIGAEDWTYVAARLYLRKLYREAAENRGYAYDPERPYQNFPELVRTLHALGVYSDAILKAYSPEELELAGTWLDPKKDELFTYLGLLTMSTRYLARDKEGRTFELPQERYLVIALYLMQKEDPARRMDLVREAYWALSNHYMTVATPTFANAGKAWGQLSSCFIDVVDDSLRGIYDSNTDAALLSKAGGGIGVYMGKLRPRGSAIKGIRGLSSGIVPWARQLNNTAVSVDQLGQRQGAIAIYLDVWHKDIFDFLDLKLNNGDPRMRTYDLFTGVAIPDLFMEQVEKRGPWYLFDPHEVRTKKGWSLEDFYDEEFGRGSFREKYWELVNDPEISKEEVPAIEVMKRIMRSQLETGSPYMLYRDTANRMNPNKHAGVIYASNLCTEILQNNSATTVVEEYLDEDGNIVTKKKPGDFVVCNLSSINLARAVPDDVLERLIPIQMRMLDNVIDLNRIEVLQAVVTNQKYRAVGLGVFGWHHLLVLEGIPWESEEAVEYADRLHEKIAFLAIRSSVELAKEKGSYPLFEGSEWQTGKYFERRGYVRPNYKELPPEEWTEWEKLADEVSRYGLRNGYLQAIAPTGTTSIVGGSTASIDPVYRKEYIEEKNNYRIRVIAPGMTPFRAALYKNAHEIDQMWSIRQNAARSKHVDQGISFNLYVRHDIKARDLLHLHLAAWKMGLKTTYYVRSTTVEVEECESCSS</sequence>
<dbReference type="Gene3D" id="3.20.70.20">
    <property type="match status" value="1"/>
</dbReference>
<dbReference type="NCBIfam" id="NF006665">
    <property type="entry name" value="PRK09209.1"/>
    <property type="match status" value="1"/>
</dbReference>
<accession>A0A2T5G745</accession>
<dbReference type="PANTHER" id="PTHR11573:SF6">
    <property type="entry name" value="RIBONUCLEOSIDE-DIPHOSPHATE REDUCTASE LARGE SUBUNIT"/>
    <property type="match status" value="1"/>
</dbReference>
<dbReference type="AlphaFoldDB" id="A0A2T5G745"/>
<evidence type="ECO:0000259" key="8">
    <source>
        <dbReference type="PROSITE" id="PS00089"/>
    </source>
</evidence>
<dbReference type="GO" id="GO:0009263">
    <property type="term" value="P:deoxyribonucleotide biosynthetic process"/>
    <property type="evidence" value="ECO:0007669"/>
    <property type="project" value="UniProtKB-KW"/>
</dbReference>
<dbReference type="Pfam" id="PF00317">
    <property type="entry name" value="Ribonuc_red_lgN"/>
    <property type="match status" value="1"/>
</dbReference>
<dbReference type="InterPro" id="IPR039718">
    <property type="entry name" value="Rrm1"/>
</dbReference>
<dbReference type="InterPro" id="IPR000788">
    <property type="entry name" value="RNR_lg_C"/>
</dbReference>
<dbReference type="FunFam" id="3.20.70.20:FF:000014">
    <property type="entry name" value="Ribonucleoside-diphosphate reductase"/>
    <property type="match status" value="1"/>
</dbReference>
<keyword evidence="3 6" id="KW-0560">Oxidoreductase</keyword>